<dbReference type="Proteomes" id="UP001552479">
    <property type="component" value="Unassembled WGS sequence"/>
</dbReference>
<proteinExistence type="predicted"/>
<gene>
    <name evidence="1" type="ORF">AB0L03_35535</name>
</gene>
<keyword evidence="2" id="KW-1185">Reference proteome</keyword>
<evidence type="ECO:0000313" key="2">
    <source>
        <dbReference type="Proteomes" id="UP001552479"/>
    </source>
</evidence>
<protein>
    <recommendedName>
        <fullName evidence="3">Helix-turn-helix domain-containing protein</fullName>
    </recommendedName>
</protein>
<name>A0ABV3J5X7_9ACTN</name>
<dbReference type="EMBL" id="JBFASG010000073">
    <property type="protein sequence ID" value="MEV4928062.1"/>
    <property type="molecule type" value="Genomic_DNA"/>
</dbReference>
<comment type="caution">
    <text evidence="1">The sequence shown here is derived from an EMBL/GenBank/DDBJ whole genome shotgun (WGS) entry which is preliminary data.</text>
</comment>
<sequence length="338" mass="36149">MARSGSTHSNTPPDLCASCRAAYGLLDRHHREQPDQPLTGAAIAEALGLSRRTALVHVGYLAESGLLGPDRRTPTGAGLRTAEPRPALPSPVEWAATLSLTCRTCGRLMLVLTTAAGREWVTQMSESDLASALGVTGRTVREHMAALTGHRPHARHHLDAPLLRTERIPGTGGRGGLRITLLTGVIRPGSVAEDYSPAEYAELRTRALAVLDQAPVAARMTARERVRAAELLIIPRLHTGYPAAAVLAAMTDPTDTPETAHTTAYGLIKHRLLKRAPEGPYVPTAREAYDLRPVVHDCAGCGEPIKAALHITHCRDCRLRERAGISLDAAALIRPTGT</sequence>
<evidence type="ECO:0000313" key="1">
    <source>
        <dbReference type="EMBL" id="MEV4928062.1"/>
    </source>
</evidence>
<dbReference type="RefSeq" id="WP_366091047.1">
    <property type="nucleotide sequence ID" value="NZ_JBFASG010000073.1"/>
</dbReference>
<accession>A0ABV3J5X7</accession>
<evidence type="ECO:0008006" key="3">
    <source>
        <dbReference type="Google" id="ProtNLM"/>
    </source>
</evidence>
<organism evidence="1 2">
    <name type="scientific">Streptomyces roseoverticillatus</name>
    <dbReference type="NCBI Taxonomy" id="66429"/>
    <lineage>
        <taxon>Bacteria</taxon>
        <taxon>Bacillati</taxon>
        <taxon>Actinomycetota</taxon>
        <taxon>Actinomycetes</taxon>
        <taxon>Kitasatosporales</taxon>
        <taxon>Streptomycetaceae</taxon>
        <taxon>Streptomyces</taxon>
    </lineage>
</organism>
<reference evidence="1 2" key="1">
    <citation type="submission" date="2024-06" db="EMBL/GenBank/DDBJ databases">
        <title>The Natural Products Discovery Center: Release of the First 8490 Sequenced Strains for Exploring Actinobacteria Biosynthetic Diversity.</title>
        <authorList>
            <person name="Kalkreuter E."/>
            <person name="Kautsar S.A."/>
            <person name="Yang D."/>
            <person name="Bader C.D."/>
            <person name="Teijaro C.N."/>
            <person name="Fluegel L."/>
            <person name="Davis C.M."/>
            <person name="Simpson J.R."/>
            <person name="Lauterbach L."/>
            <person name="Steele A.D."/>
            <person name="Gui C."/>
            <person name="Meng S."/>
            <person name="Li G."/>
            <person name="Viehrig K."/>
            <person name="Ye F."/>
            <person name="Su P."/>
            <person name="Kiefer A.F."/>
            <person name="Nichols A."/>
            <person name="Cepeda A.J."/>
            <person name="Yan W."/>
            <person name="Fan B."/>
            <person name="Jiang Y."/>
            <person name="Adhikari A."/>
            <person name="Zheng C.-J."/>
            <person name="Schuster L."/>
            <person name="Cowan T.M."/>
            <person name="Smanski M.J."/>
            <person name="Chevrette M.G."/>
            <person name="De Carvalho L.P.S."/>
            <person name="Shen B."/>
        </authorList>
    </citation>
    <scope>NUCLEOTIDE SEQUENCE [LARGE SCALE GENOMIC DNA]</scope>
    <source>
        <strain evidence="1 2">NPDC053791</strain>
    </source>
</reference>